<organism evidence="4 5">
    <name type="scientific">Platanthera zijinensis</name>
    <dbReference type="NCBI Taxonomy" id="2320716"/>
    <lineage>
        <taxon>Eukaryota</taxon>
        <taxon>Viridiplantae</taxon>
        <taxon>Streptophyta</taxon>
        <taxon>Embryophyta</taxon>
        <taxon>Tracheophyta</taxon>
        <taxon>Spermatophyta</taxon>
        <taxon>Magnoliopsida</taxon>
        <taxon>Liliopsida</taxon>
        <taxon>Asparagales</taxon>
        <taxon>Orchidaceae</taxon>
        <taxon>Orchidoideae</taxon>
        <taxon>Orchideae</taxon>
        <taxon>Orchidinae</taxon>
        <taxon>Platanthera</taxon>
    </lineage>
</organism>
<proteinExistence type="predicted"/>
<gene>
    <name evidence="4" type="ORF">KSP39_PZI005410</name>
</gene>
<dbReference type="SUPFAM" id="SSF117281">
    <property type="entry name" value="Kelch motif"/>
    <property type="match status" value="1"/>
</dbReference>
<dbReference type="InterPro" id="IPR001810">
    <property type="entry name" value="F-box_dom"/>
</dbReference>
<dbReference type="AlphaFoldDB" id="A0AAP0BTQ6"/>
<dbReference type="SMART" id="SM00612">
    <property type="entry name" value="Kelch"/>
    <property type="match status" value="3"/>
</dbReference>
<evidence type="ECO:0000313" key="4">
    <source>
        <dbReference type="EMBL" id="KAK8949479.1"/>
    </source>
</evidence>
<evidence type="ECO:0000259" key="3">
    <source>
        <dbReference type="PROSITE" id="PS50181"/>
    </source>
</evidence>
<dbReference type="InterPro" id="IPR015915">
    <property type="entry name" value="Kelch-typ_b-propeller"/>
</dbReference>
<feature type="domain" description="F-box" evidence="3">
    <location>
        <begin position="39"/>
        <end position="86"/>
    </location>
</feature>
<dbReference type="Proteomes" id="UP001418222">
    <property type="component" value="Unassembled WGS sequence"/>
</dbReference>
<dbReference type="PANTHER" id="PTHR46344:SF1">
    <property type="entry name" value="OS02G0504900 PROTEIN"/>
    <property type="match status" value="1"/>
</dbReference>
<dbReference type="SMART" id="SM00256">
    <property type="entry name" value="FBOX"/>
    <property type="match status" value="1"/>
</dbReference>
<protein>
    <submittedName>
        <fullName evidence="4">F-box/kelch-repeat protein</fullName>
    </submittedName>
</protein>
<dbReference type="InterPro" id="IPR006652">
    <property type="entry name" value="Kelch_1"/>
</dbReference>
<dbReference type="Gene3D" id="2.120.10.80">
    <property type="entry name" value="Kelch-type beta propeller"/>
    <property type="match status" value="1"/>
</dbReference>
<accession>A0AAP0BTQ6</accession>
<comment type="caution">
    <text evidence="4">The sequence shown here is derived from an EMBL/GenBank/DDBJ whole genome shotgun (WGS) entry which is preliminary data.</text>
</comment>
<sequence length="379" mass="42239">MLSARRRTVEADLRLSAAAQHNSKALSWVDKQSPHDSFRSILPGLPDDVAMFCLALVPRKHLHVMSAVCKRWRSFIQSKDFIFVRKEAGMLEEWLYFLTTGFEDGRSHWEVMSSPEGGIWRIPPMPGPVRVGFCTVVFDGRLLIIGGLSKDGGAASVSADVHQYDARLNRWSMLAKMKVGRYDFACSEVNGMIYAVGGYGSNGDGLSVAEVYDPDKNEWTLIEDLRRPRYGCFACSLGGKLYVMGGRSSFTIGSSRFVDIYSPDGRSWCEMKNRGCVMVTAHAVLGKKLFCMEWRDQRVLAIFDPADNSWRKVPVPIVGSSAIRIRFGILGHRLMLFSLDGDPAYRTLIYDPAAPAGSEWRTSAIKPSRTCLSIVTIEA</sequence>
<evidence type="ECO:0000256" key="2">
    <source>
        <dbReference type="ARBA" id="ARBA00022737"/>
    </source>
</evidence>
<keyword evidence="1" id="KW-0880">Kelch repeat</keyword>
<evidence type="ECO:0000313" key="5">
    <source>
        <dbReference type="Proteomes" id="UP001418222"/>
    </source>
</evidence>
<evidence type="ECO:0000256" key="1">
    <source>
        <dbReference type="ARBA" id="ARBA00022441"/>
    </source>
</evidence>
<reference evidence="4 5" key="1">
    <citation type="journal article" date="2022" name="Nat. Plants">
        <title>Genomes of leafy and leafless Platanthera orchids illuminate the evolution of mycoheterotrophy.</title>
        <authorList>
            <person name="Li M.H."/>
            <person name="Liu K.W."/>
            <person name="Li Z."/>
            <person name="Lu H.C."/>
            <person name="Ye Q.L."/>
            <person name="Zhang D."/>
            <person name="Wang J.Y."/>
            <person name="Li Y.F."/>
            <person name="Zhong Z.M."/>
            <person name="Liu X."/>
            <person name="Yu X."/>
            <person name="Liu D.K."/>
            <person name="Tu X.D."/>
            <person name="Liu B."/>
            <person name="Hao Y."/>
            <person name="Liao X.Y."/>
            <person name="Jiang Y.T."/>
            <person name="Sun W.H."/>
            <person name="Chen J."/>
            <person name="Chen Y.Q."/>
            <person name="Ai Y."/>
            <person name="Zhai J.W."/>
            <person name="Wu S.S."/>
            <person name="Zhou Z."/>
            <person name="Hsiao Y.Y."/>
            <person name="Wu W.L."/>
            <person name="Chen Y.Y."/>
            <person name="Lin Y.F."/>
            <person name="Hsu J.L."/>
            <person name="Li C.Y."/>
            <person name="Wang Z.W."/>
            <person name="Zhao X."/>
            <person name="Zhong W.Y."/>
            <person name="Ma X.K."/>
            <person name="Ma L."/>
            <person name="Huang J."/>
            <person name="Chen G.Z."/>
            <person name="Huang M.Z."/>
            <person name="Huang L."/>
            <person name="Peng D.H."/>
            <person name="Luo Y.B."/>
            <person name="Zou S.Q."/>
            <person name="Chen S.P."/>
            <person name="Lan S."/>
            <person name="Tsai W.C."/>
            <person name="Van de Peer Y."/>
            <person name="Liu Z.J."/>
        </authorList>
    </citation>
    <scope>NUCLEOTIDE SEQUENCE [LARGE SCALE GENOMIC DNA]</scope>
    <source>
        <strain evidence="4">Lor287</strain>
    </source>
</reference>
<keyword evidence="5" id="KW-1185">Reference proteome</keyword>
<dbReference type="PROSITE" id="PS50181">
    <property type="entry name" value="FBOX"/>
    <property type="match status" value="1"/>
</dbReference>
<dbReference type="InterPro" id="IPR036047">
    <property type="entry name" value="F-box-like_dom_sf"/>
</dbReference>
<dbReference type="SUPFAM" id="SSF81383">
    <property type="entry name" value="F-box domain"/>
    <property type="match status" value="1"/>
</dbReference>
<name>A0AAP0BTQ6_9ASPA</name>
<dbReference type="PANTHER" id="PTHR46344">
    <property type="entry name" value="OS02G0202900 PROTEIN"/>
    <property type="match status" value="1"/>
</dbReference>
<dbReference type="Pfam" id="PF24681">
    <property type="entry name" value="Kelch_KLHDC2_KLHL20_DRC7"/>
    <property type="match status" value="1"/>
</dbReference>
<keyword evidence="2" id="KW-0677">Repeat</keyword>
<dbReference type="CDD" id="cd22152">
    <property type="entry name" value="F-box_AtAFR-like"/>
    <property type="match status" value="1"/>
</dbReference>
<dbReference type="Pfam" id="PF00646">
    <property type="entry name" value="F-box"/>
    <property type="match status" value="1"/>
</dbReference>
<dbReference type="EMBL" id="JBBWWQ010000004">
    <property type="protein sequence ID" value="KAK8949479.1"/>
    <property type="molecule type" value="Genomic_DNA"/>
</dbReference>